<name>A0ABP8ELB1_9MICO</name>
<accession>A0ABP8ELB1</accession>
<evidence type="ECO:0000259" key="3">
    <source>
        <dbReference type="Pfam" id="PF00149"/>
    </source>
</evidence>
<keyword evidence="2" id="KW-1133">Transmembrane helix</keyword>
<comment type="caution">
    <text evidence="4">The sequence shown here is derived from an EMBL/GenBank/DDBJ whole genome shotgun (WGS) entry which is preliminary data.</text>
</comment>
<dbReference type="SUPFAM" id="SSF56300">
    <property type="entry name" value="Metallo-dependent phosphatases"/>
    <property type="match status" value="1"/>
</dbReference>
<evidence type="ECO:0000256" key="2">
    <source>
        <dbReference type="SAM" id="Phobius"/>
    </source>
</evidence>
<reference evidence="5" key="1">
    <citation type="journal article" date="2019" name="Int. J. Syst. Evol. Microbiol.">
        <title>The Global Catalogue of Microorganisms (GCM) 10K type strain sequencing project: providing services to taxonomists for standard genome sequencing and annotation.</title>
        <authorList>
            <consortium name="The Broad Institute Genomics Platform"/>
            <consortium name="The Broad Institute Genome Sequencing Center for Infectious Disease"/>
            <person name="Wu L."/>
            <person name="Ma J."/>
        </authorList>
    </citation>
    <scope>NUCLEOTIDE SEQUENCE [LARGE SCALE GENOMIC DNA]</scope>
    <source>
        <strain evidence="5">JCM 17458</strain>
    </source>
</reference>
<feature type="domain" description="Calcineurin-like phosphoesterase" evidence="3">
    <location>
        <begin position="304"/>
        <end position="376"/>
    </location>
</feature>
<dbReference type="Pfam" id="PF00149">
    <property type="entry name" value="Metallophos"/>
    <property type="match status" value="1"/>
</dbReference>
<evidence type="ECO:0000313" key="5">
    <source>
        <dbReference type="Proteomes" id="UP001501586"/>
    </source>
</evidence>
<dbReference type="Proteomes" id="UP001501586">
    <property type="component" value="Unassembled WGS sequence"/>
</dbReference>
<gene>
    <name evidence="4" type="ORF">GCM10022261_22740</name>
</gene>
<dbReference type="RefSeq" id="WP_236862726.1">
    <property type="nucleotide sequence ID" value="NZ_BAABAZ010000006.1"/>
</dbReference>
<dbReference type="InterPro" id="IPR029052">
    <property type="entry name" value="Metallo-depent_PP-like"/>
</dbReference>
<sequence length="550" mass="57733">MPAQSRPSLLTRTPPAAPRRTQRATGPVGPVLVRILGVIGVILACLVLVAPWALFTARTEANFGPHVAVYSVTADATITVDFGPLGELLIPADGLLPLGLGAQVDVEEIPAESALGGTTLDALGQDIASYATFFTAPEAQLDAVARGLIRDFAVREFGAGLGLAAVVGVLAVLSGPRQRFRPPRARAAVGAVSGTVVVLLIAALVVPIQRPRPIDPNPAFVGTPLEGAQVTGRLSGVIDEVAKLVADFASANDAFYTTALQSLDSGWEERPLTVRLTPGSSLVPPPTEGVWRGAEAGEHVITAVFASDLHCNVGMTRVVADVVARADADLYIDGGDITMTGTPAENYCLDSLDHELPDGLPKVFVKGNHDSLDTVAHARGSGWTVLDGEPVEVAGLRFFGDGDPRRTVFGQPEPLLETGETTAEFTSRMTTESCAAEPDVLLIHDPRQAQESLGVGCARFALHGHWHRRVGPEPFGRGARFVNSTTGGALANALTPGPLKMPAELTIIRFDGSTGTPLDLQVVTVDMAAQAEISPWLRIPQPGPWLPQSE</sequence>
<dbReference type="Gene3D" id="3.60.21.10">
    <property type="match status" value="1"/>
</dbReference>
<evidence type="ECO:0000256" key="1">
    <source>
        <dbReference type="SAM" id="MobiDB-lite"/>
    </source>
</evidence>
<feature type="compositionally biased region" description="Polar residues" evidence="1">
    <location>
        <begin position="1"/>
        <end position="10"/>
    </location>
</feature>
<dbReference type="CDD" id="cd00838">
    <property type="entry name" value="MPP_superfamily"/>
    <property type="match status" value="1"/>
</dbReference>
<keyword evidence="2" id="KW-0472">Membrane</keyword>
<protein>
    <recommendedName>
        <fullName evidence="3">Calcineurin-like phosphoesterase domain-containing protein</fullName>
    </recommendedName>
</protein>
<proteinExistence type="predicted"/>
<keyword evidence="5" id="KW-1185">Reference proteome</keyword>
<dbReference type="EMBL" id="BAABAZ010000006">
    <property type="protein sequence ID" value="GAA4284743.1"/>
    <property type="molecule type" value="Genomic_DNA"/>
</dbReference>
<feature type="transmembrane region" description="Helical" evidence="2">
    <location>
        <begin position="157"/>
        <end position="175"/>
    </location>
</feature>
<feature type="transmembrane region" description="Helical" evidence="2">
    <location>
        <begin position="187"/>
        <end position="208"/>
    </location>
</feature>
<feature type="transmembrane region" description="Helical" evidence="2">
    <location>
        <begin position="31"/>
        <end position="55"/>
    </location>
</feature>
<keyword evidence="2" id="KW-0812">Transmembrane</keyword>
<organism evidence="4 5">
    <name type="scientific">Brevibacterium daeguense</name>
    <dbReference type="NCBI Taxonomy" id="909936"/>
    <lineage>
        <taxon>Bacteria</taxon>
        <taxon>Bacillati</taxon>
        <taxon>Actinomycetota</taxon>
        <taxon>Actinomycetes</taxon>
        <taxon>Micrococcales</taxon>
        <taxon>Brevibacteriaceae</taxon>
        <taxon>Brevibacterium</taxon>
    </lineage>
</organism>
<feature type="region of interest" description="Disordered" evidence="1">
    <location>
        <begin position="1"/>
        <end position="23"/>
    </location>
</feature>
<dbReference type="InterPro" id="IPR004843">
    <property type="entry name" value="Calcineurin-like_PHP"/>
</dbReference>
<evidence type="ECO:0000313" key="4">
    <source>
        <dbReference type="EMBL" id="GAA4284743.1"/>
    </source>
</evidence>